<dbReference type="EMBL" id="LCQD01000003">
    <property type="protein sequence ID" value="KKW13273.1"/>
    <property type="molecule type" value="Genomic_DNA"/>
</dbReference>
<organism evidence="1 2">
    <name type="scientific">Candidatus Gottesmanbacteria bacterium GW2011_GWB1_49_7</name>
    <dbReference type="NCBI Taxonomy" id="1618448"/>
    <lineage>
        <taxon>Bacteria</taxon>
        <taxon>Candidatus Gottesmaniibacteriota</taxon>
    </lineage>
</organism>
<evidence type="ECO:0000313" key="1">
    <source>
        <dbReference type="EMBL" id="KKW13273.1"/>
    </source>
</evidence>
<dbReference type="Pfam" id="PF13578">
    <property type="entry name" value="Methyltransf_24"/>
    <property type="match status" value="1"/>
</dbReference>
<evidence type="ECO:0000313" key="2">
    <source>
        <dbReference type="Proteomes" id="UP000034588"/>
    </source>
</evidence>
<dbReference type="Gene3D" id="3.40.50.150">
    <property type="entry name" value="Vaccinia Virus protein VP39"/>
    <property type="match status" value="1"/>
</dbReference>
<reference evidence="1 2" key="1">
    <citation type="journal article" date="2015" name="Nature">
        <title>rRNA introns, odd ribosomes, and small enigmatic genomes across a large radiation of phyla.</title>
        <authorList>
            <person name="Brown C.T."/>
            <person name="Hug L.A."/>
            <person name="Thomas B.C."/>
            <person name="Sharon I."/>
            <person name="Castelle C.J."/>
            <person name="Singh A."/>
            <person name="Wilkins M.J."/>
            <person name="Williams K.H."/>
            <person name="Banfield J.F."/>
        </authorList>
    </citation>
    <scope>NUCLEOTIDE SEQUENCE [LARGE SCALE GENOMIC DNA]</scope>
</reference>
<dbReference type="AlphaFoldDB" id="A0A0G1W3J6"/>
<dbReference type="SUPFAM" id="SSF53335">
    <property type="entry name" value="S-adenosyl-L-methionine-dependent methyltransferases"/>
    <property type="match status" value="1"/>
</dbReference>
<name>A0A0G1W3J6_9BACT</name>
<comment type="caution">
    <text evidence="1">The sequence shown here is derived from an EMBL/GenBank/DDBJ whole genome shotgun (WGS) entry which is preliminary data.</text>
</comment>
<proteinExistence type="predicted"/>
<evidence type="ECO:0008006" key="3">
    <source>
        <dbReference type="Google" id="ProtNLM"/>
    </source>
</evidence>
<gene>
    <name evidence="1" type="ORF">UY48_C0003G0095</name>
</gene>
<dbReference type="Proteomes" id="UP000034588">
    <property type="component" value="Unassembled WGS sequence"/>
</dbReference>
<accession>A0A0G1W3J6</accession>
<protein>
    <recommendedName>
        <fullName evidence="3">Class I SAM-dependent methyltransferase</fullName>
    </recommendedName>
</protein>
<dbReference type="InterPro" id="IPR029063">
    <property type="entry name" value="SAM-dependent_MTases_sf"/>
</dbReference>
<sequence length="221" mass="25100">MIGEASFQRLWRLVSGARFDGVDSMIAADRDGQATAIELESGLLLYSLVRRMRPRVVVETGTHKGFSGAWIACALKDNHEMNVSIPAGHLHTIDANRYDGVPEHLWIELEVDRYITHYIGDSHAIPVPVSMFIDFLWLDADHSAESINAEWDYLHGRLADPCWVAFHDTYLDARMNRGIEIIKTKAKNKGLTVDHMAMRNMRGFDLLQLHSQPHLKRPDAE</sequence>